<gene>
    <name evidence="7" type="ORF">H8708_11935</name>
</gene>
<dbReference type="PANTHER" id="PTHR13847:SF274">
    <property type="entry name" value="RIESKE 2FE-2S IRON-SULFUR PROTEIN YHFW-RELATED"/>
    <property type="match status" value="1"/>
</dbReference>
<reference evidence="7 8" key="1">
    <citation type="submission" date="2020-08" db="EMBL/GenBank/DDBJ databases">
        <title>Genome public.</title>
        <authorList>
            <person name="Liu C."/>
            <person name="Sun Q."/>
        </authorList>
    </citation>
    <scope>NUCLEOTIDE SEQUENCE [LARGE SCALE GENOMIC DNA]</scope>
    <source>
        <strain evidence="7 8">BX10</strain>
    </source>
</reference>
<keyword evidence="5" id="KW-1133">Transmembrane helix</keyword>
<organism evidence="7 8">
    <name type="scientific">Enterocloster hominis</name>
    <name type="common">ex Liu et al. 2021</name>
    <dbReference type="NCBI Taxonomy" id="2763663"/>
    <lineage>
        <taxon>Bacteria</taxon>
        <taxon>Bacillati</taxon>
        <taxon>Bacillota</taxon>
        <taxon>Clostridia</taxon>
        <taxon>Lachnospirales</taxon>
        <taxon>Lachnospiraceae</taxon>
        <taxon>Enterocloster</taxon>
    </lineage>
</organism>
<dbReference type="InterPro" id="IPR036922">
    <property type="entry name" value="Rieske_2Fe-2S_sf"/>
</dbReference>
<evidence type="ECO:0000259" key="6">
    <source>
        <dbReference type="PROSITE" id="PS51296"/>
    </source>
</evidence>
<name>A0ABR7NV38_9FIRM</name>
<keyword evidence="3" id="KW-0408">Iron</keyword>
<feature type="transmembrane region" description="Helical" evidence="5">
    <location>
        <begin position="21"/>
        <end position="42"/>
    </location>
</feature>
<dbReference type="InterPro" id="IPR006076">
    <property type="entry name" value="FAD-dep_OxRdtase"/>
</dbReference>
<keyword evidence="5" id="KW-0472">Membrane</keyword>
<comment type="caution">
    <text evidence="7">The sequence shown here is derived from an EMBL/GenBank/DDBJ whole genome shotgun (WGS) entry which is preliminary data.</text>
</comment>
<dbReference type="SUPFAM" id="SSF51971">
    <property type="entry name" value="Nucleotide-binding domain"/>
    <property type="match status" value="1"/>
</dbReference>
<evidence type="ECO:0000256" key="3">
    <source>
        <dbReference type="ARBA" id="ARBA00023004"/>
    </source>
</evidence>
<dbReference type="Pfam" id="PF00355">
    <property type="entry name" value="Rieske"/>
    <property type="match status" value="1"/>
</dbReference>
<evidence type="ECO:0000256" key="1">
    <source>
        <dbReference type="ARBA" id="ARBA00022714"/>
    </source>
</evidence>
<dbReference type="EMBL" id="JACRTJ010000025">
    <property type="protein sequence ID" value="MBC8599927.1"/>
    <property type="molecule type" value="Genomic_DNA"/>
</dbReference>
<protein>
    <submittedName>
        <fullName evidence="7">FAD-dependent oxidoreductase</fullName>
    </submittedName>
</protein>
<proteinExistence type="predicted"/>
<feature type="domain" description="Rieske" evidence="6">
    <location>
        <begin position="398"/>
        <end position="445"/>
    </location>
</feature>
<dbReference type="InterPro" id="IPR036188">
    <property type="entry name" value="FAD/NAD-bd_sf"/>
</dbReference>
<evidence type="ECO:0000256" key="4">
    <source>
        <dbReference type="ARBA" id="ARBA00023014"/>
    </source>
</evidence>
<dbReference type="Gene3D" id="3.30.9.10">
    <property type="entry name" value="D-Amino Acid Oxidase, subunit A, domain 2"/>
    <property type="match status" value="1"/>
</dbReference>
<evidence type="ECO:0000313" key="7">
    <source>
        <dbReference type="EMBL" id="MBC8599927.1"/>
    </source>
</evidence>
<dbReference type="RefSeq" id="WP_262427975.1">
    <property type="nucleotide sequence ID" value="NZ_JACRTJ010000025.1"/>
</dbReference>
<dbReference type="Pfam" id="PF01266">
    <property type="entry name" value="DAO"/>
    <property type="match status" value="1"/>
</dbReference>
<keyword evidence="1" id="KW-0001">2Fe-2S</keyword>
<keyword evidence="4" id="KW-0411">Iron-sulfur</keyword>
<keyword evidence="8" id="KW-1185">Reference proteome</keyword>
<dbReference type="Proteomes" id="UP000647491">
    <property type="component" value="Unassembled WGS sequence"/>
</dbReference>
<accession>A0ABR7NV38</accession>
<dbReference type="InterPro" id="IPR017941">
    <property type="entry name" value="Rieske_2Fe-2S"/>
</dbReference>
<keyword evidence="5" id="KW-0812">Transmembrane</keyword>
<evidence type="ECO:0000256" key="2">
    <source>
        <dbReference type="ARBA" id="ARBA00022723"/>
    </source>
</evidence>
<evidence type="ECO:0000313" key="8">
    <source>
        <dbReference type="Proteomes" id="UP000647491"/>
    </source>
</evidence>
<dbReference type="Gene3D" id="3.50.50.60">
    <property type="entry name" value="FAD/NAD(P)-binding domain"/>
    <property type="match status" value="1"/>
</dbReference>
<dbReference type="Gene3D" id="2.102.10.10">
    <property type="entry name" value="Rieske [2Fe-2S] iron-sulphur domain"/>
    <property type="match status" value="1"/>
</dbReference>
<keyword evidence="2" id="KW-0479">Metal-binding</keyword>
<dbReference type="SUPFAM" id="SSF50022">
    <property type="entry name" value="ISP domain"/>
    <property type="match status" value="1"/>
</dbReference>
<dbReference type="PANTHER" id="PTHR13847">
    <property type="entry name" value="SARCOSINE DEHYDROGENASE-RELATED"/>
    <property type="match status" value="1"/>
</dbReference>
<evidence type="ECO:0000256" key="5">
    <source>
        <dbReference type="SAM" id="Phobius"/>
    </source>
</evidence>
<dbReference type="PROSITE" id="PS51296">
    <property type="entry name" value="RIESKE"/>
    <property type="match status" value="1"/>
</dbReference>
<sequence>MRSIWSINDIQKKDKREPLPEHISAAVIGGGMAGILCAWFLMESGVDTVVLEAGTVGSGQTEGTTAKITSQHGLIYSRLTETMGAEAAARYAQASQAAIDQYERIVDSAGIQCGFKRMPSYLYTECGDGMKKLEQERSAAVRAGIPASIVYDTGLPFPVKMALRYENQAQFDPIGFLYGLSDSLKICRHTRVLQVKGHEIRTDRGTVKADHIVFASHFPFPRWPGFYSARMHQERSYVLALETEDWDLGGMYYGIDPDGLSFRNAGELVLVGGMGHRTGEGRIKDPYGELEKRAGNIWKKAEIKASWSAQDCMTLDSVPYIGVFSRLRPYWLVATGFGKWGMTNSMVSAMAVCDAVTGQSMKEWELFSPQRKTFSVSYKTFVKEMGHSIKNLAVLGGPRCPHLGCRLQWNPAERTWDCPCHGSRFRADGELLDEPSKKNIKNPGR</sequence>